<proteinExistence type="predicted"/>
<name>A0A5B7DM53_PORTR</name>
<sequence>MAPPSGPHSTAGTRHSDRHVTTNQAGSAPMIDAWKAGDSPGRLKIWQYRQTQTQWMEKMGTGVRVHLAPLLKSRRAHAGASYSHQHPRRL</sequence>
<evidence type="ECO:0000313" key="2">
    <source>
        <dbReference type="EMBL" id="MPC22124.1"/>
    </source>
</evidence>
<dbReference type="AlphaFoldDB" id="A0A5B7DM53"/>
<dbReference type="Proteomes" id="UP000324222">
    <property type="component" value="Unassembled WGS sequence"/>
</dbReference>
<keyword evidence="3" id="KW-1185">Reference proteome</keyword>
<comment type="caution">
    <text evidence="2">The sequence shown here is derived from an EMBL/GenBank/DDBJ whole genome shotgun (WGS) entry which is preliminary data.</text>
</comment>
<reference evidence="2 3" key="1">
    <citation type="submission" date="2019-05" db="EMBL/GenBank/DDBJ databases">
        <title>Another draft genome of Portunus trituberculatus and its Hox gene families provides insights of decapod evolution.</title>
        <authorList>
            <person name="Jeong J.-H."/>
            <person name="Song I."/>
            <person name="Kim S."/>
            <person name="Choi T."/>
            <person name="Kim D."/>
            <person name="Ryu S."/>
            <person name="Kim W."/>
        </authorList>
    </citation>
    <scope>NUCLEOTIDE SEQUENCE [LARGE SCALE GENOMIC DNA]</scope>
    <source>
        <tissue evidence="2">Muscle</tissue>
    </source>
</reference>
<accession>A0A5B7DM53</accession>
<evidence type="ECO:0000313" key="3">
    <source>
        <dbReference type="Proteomes" id="UP000324222"/>
    </source>
</evidence>
<protein>
    <submittedName>
        <fullName evidence="2">Uncharacterized protein</fullName>
    </submittedName>
</protein>
<feature type="region of interest" description="Disordered" evidence="1">
    <location>
        <begin position="1"/>
        <end position="36"/>
    </location>
</feature>
<organism evidence="2 3">
    <name type="scientific">Portunus trituberculatus</name>
    <name type="common">Swimming crab</name>
    <name type="synonym">Neptunus trituberculatus</name>
    <dbReference type="NCBI Taxonomy" id="210409"/>
    <lineage>
        <taxon>Eukaryota</taxon>
        <taxon>Metazoa</taxon>
        <taxon>Ecdysozoa</taxon>
        <taxon>Arthropoda</taxon>
        <taxon>Crustacea</taxon>
        <taxon>Multicrustacea</taxon>
        <taxon>Malacostraca</taxon>
        <taxon>Eumalacostraca</taxon>
        <taxon>Eucarida</taxon>
        <taxon>Decapoda</taxon>
        <taxon>Pleocyemata</taxon>
        <taxon>Brachyura</taxon>
        <taxon>Eubrachyura</taxon>
        <taxon>Portunoidea</taxon>
        <taxon>Portunidae</taxon>
        <taxon>Portuninae</taxon>
        <taxon>Portunus</taxon>
    </lineage>
</organism>
<evidence type="ECO:0000256" key="1">
    <source>
        <dbReference type="SAM" id="MobiDB-lite"/>
    </source>
</evidence>
<dbReference type="EMBL" id="VSRR010001053">
    <property type="protein sequence ID" value="MPC22124.1"/>
    <property type="molecule type" value="Genomic_DNA"/>
</dbReference>
<gene>
    <name evidence="2" type="ORF">E2C01_015131</name>
</gene>